<accession>A0A395M133</accession>
<proteinExistence type="predicted"/>
<protein>
    <submittedName>
        <fullName evidence="2">DUF4397 domain-containing protein</fullName>
    </submittedName>
</protein>
<sequence>MPKYNKALTFTLLSMLGIWISACTIRATEYEMPALTAVRFVHAAPNAPAVNVLLNDNRFNDTTFALLGATTPTSAPATIAFRGTTGFLPVSAGTTRIRVFPATPRATPTNNVQPVIDVTDEFPKDGAKTYFVVGNAPPLSVVISDDKILTDILDTVNFANAIRAGRAGVRVAHMSLSAAPINVNVVAQRVGTTAGTTLFSNIAPRTVSDIAQIDAGSYNIFVLRAGGTADTLGRLTGVTIGSRRVFTVMARGTADSTRAGSPAGFGLTLLTDR</sequence>
<evidence type="ECO:0000313" key="2">
    <source>
        <dbReference type="EMBL" id="RFM24493.1"/>
    </source>
</evidence>
<dbReference type="Pfam" id="PF14344">
    <property type="entry name" value="DUF4397"/>
    <property type="match status" value="1"/>
</dbReference>
<dbReference type="PROSITE" id="PS51257">
    <property type="entry name" value="PROKAR_LIPOPROTEIN"/>
    <property type="match status" value="1"/>
</dbReference>
<dbReference type="Proteomes" id="UP000266389">
    <property type="component" value="Unassembled WGS sequence"/>
</dbReference>
<feature type="domain" description="DUF4397" evidence="1">
    <location>
        <begin position="37"/>
        <end position="183"/>
    </location>
</feature>
<reference evidence="2 3" key="1">
    <citation type="journal article" date="2011" name="ISME J.">
        <title>Community ecology of hot spring cyanobacterial mats: predominant populations and their functional potential.</title>
        <authorList>
            <person name="Klatt C.G."/>
            <person name="Wood J.M."/>
            <person name="Rusch D.B."/>
            <person name="Bateson M.M."/>
            <person name="Hamamura N."/>
            <person name="Heidelberg J.F."/>
            <person name="Grossman A.R."/>
            <person name="Bhaya D."/>
            <person name="Cohan F.M."/>
            <person name="Kuhl M."/>
            <person name="Bryant D.A."/>
            <person name="Ward D.M."/>
        </authorList>
    </citation>
    <scope>NUCLEOTIDE SEQUENCE [LARGE SCALE GENOMIC DNA]</scope>
    <source>
        <strain evidence="2">OS</strain>
    </source>
</reference>
<evidence type="ECO:0000259" key="1">
    <source>
        <dbReference type="Pfam" id="PF14344"/>
    </source>
</evidence>
<name>A0A395M133_9BACT</name>
<organism evidence="2 3">
    <name type="scientific">Candidatus Thermochlorobacter aerophilus</name>
    <dbReference type="NCBI Taxonomy" id="1868324"/>
    <lineage>
        <taxon>Bacteria</taxon>
        <taxon>Pseudomonadati</taxon>
        <taxon>Chlorobiota</taxon>
        <taxon>Chlorobiia</taxon>
        <taxon>Chlorobiales</taxon>
        <taxon>Candidatus Thermochlorobacteriaceae</taxon>
        <taxon>Candidatus Thermochlorobacter</taxon>
    </lineage>
</organism>
<dbReference type="AlphaFoldDB" id="A0A395M133"/>
<gene>
    <name evidence="2" type="ORF">D0433_05775</name>
</gene>
<dbReference type="EMBL" id="PHFL01000039">
    <property type="protein sequence ID" value="RFM24493.1"/>
    <property type="molecule type" value="Genomic_DNA"/>
</dbReference>
<evidence type="ECO:0000313" key="3">
    <source>
        <dbReference type="Proteomes" id="UP000266389"/>
    </source>
</evidence>
<comment type="caution">
    <text evidence="2">The sequence shown here is derived from an EMBL/GenBank/DDBJ whole genome shotgun (WGS) entry which is preliminary data.</text>
</comment>
<dbReference type="InterPro" id="IPR025510">
    <property type="entry name" value="DUF4397"/>
</dbReference>